<dbReference type="CDD" id="cd12797">
    <property type="entry name" value="M23_peptidase"/>
    <property type="match status" value="1"/>
</dbReference>
<dbReference type="InterPro" id="IPR011055">
    <property type="entry name" value="Dup_hybrid_motif"/>
</dbReference>
<dbReference type="Proteomes" id="UP001223743">
    <property type="component" value="Unassembled WGS sequence"/>
</dbReference>
<dbReference type="Pfam" id="PF01551">
    <property type="entry name" value="Peptidase_M23"/>
    <property type="match status" value="1"/>
</dbReference>
<evidence type="ECO:0000256" key="7">
    <source>
        <dbReference type="SAM" id="MobiDB-lite"/>
    </source>
</evidence>
<proteinExistence type="predicted"/>
<keyword evidence="3" id="KW-0479">Metal-binding</keyword>
<keyword evidence="2" id="KW-0645">Protease</keyword>
<dbReference type="InterPro" id="IPR050570">
    <property type="entry name" value="Cell_wall_metabolism_enzyme"/>
</dbReference>
<dbReference type="Gene3D" id="2.70.70.10">
    <property type="entry name" value="Glucose Permease (Domain IIA)"/>
    <property type="match status" value="1"/>
</dbReference>
<dbReference type="EMBL" id="JAUSWJ010000001">
    <property type="protein sequence ID" value="MDQ0515068.1"/>
    <property type="molecule type" value="Genomic_DNA"/>
</dbReference>
<dbReference type="RefSeq" id="WP_266281457.1">
    <property type="nucleotide sequence ID" value="NZ_JAPKNF010000001.1"/>
</dbReference>
<gene>
    <name evidence="10" type="ORF">QO015_000681</name>
</gene>
<evidence type="ECO:0000256" key="8">
    <source>
        <dbReference type="SAM" id="Phobius"/>
    </source>
</evidence>
<dbReference type="PANTHER" id="PTHR21666:SF288">
    <property type="entry name" value="CELL DIVISION PROTEIN YTFB"/>
    <property type="match status" value="1"/>
</dbReference>
<evidence type="ECO:0000313" key="11">
    <source>
        <dbReference type="Proteomes" id="UP001223743"/>
    </source>
</evidence>
<dbReference type="GO" id="GO:0016787">
    <property type="term" value="F:hydrolase activity"/>
    <property type="evidence" value="ECO:0007669"/>
    <property type="project" value="UniProtKB-KW"/>
</dbReference>
<feature type="transmembrane region" description="Helical" evidence="8">
    <location>
        <begin position="12"/>
        <end position="34"/>
    </location>
</feature>
<evidence type="ECO:0000256" key="1">
    <source>
        <dbReference type="ARBA" id="ARBA00001947"/>
    </source>
</evidence>
<keyword evidence="11" id="KW-1185">Reference proteome</keyword>
<dbReference type="InterPro" id="IPR016047">
    <property type="entry name" value="M23ase_b-sheet_dom"/>
</dbReference>
<feature type="compositionally biased region" description="Low complexity" evidence="7">
    <location>
        <begin position="148"/>
        <end position="160"/>
    </location>
</feature>
<evidence type="ECO:0000259" key="9">
    <source>
        <dbReference type="Pfam" id="PF01551"/>
    </source>
</evidence>
<comment type="cofactor">
    <cofactor evidence="1">
        <name>Zn(2+)</name>
        <dbReference type="ChEBI" id="CHEBI:29105"/>
    </cofactor>
</comment>
<evidence type="ECO:0000313" key="10">
    <source>
        <dbReference type="EMBL" id="MDQ0515068.1"/>
    </source>
</evidence>
<protein>
    <submittedName>
        <fullName evidence="10">Murein DD-endopeptidase MepM/ murein hydrolase activator NlpD</fullName>
    </submittedName>
</protein>
<evidence type="ECO:0000256" key="5">
    <source>
        <dbReference type="ARBA" id="ARBA00022833"/>
    </source>
</evidence>
<dbReference type="SUPFAM" id="SSF51261">
    <property type="entry name" value="Duplicated hybrid motif"/>
    <property type="match status" value="1"/>
</dbReference>
<feature type="domain" description="M23ase beta-sheet core" evidence="9">
    <location>
        <begin position="307"/>
        <end position="401"/>
    </location>
</feature>
<dbReference type="PANTHER" id="PTHR21666">
    <property type="entry name" value="PEPTIDASE-RELATED"/>
    <property type="match status" value="1"/>
</dbReference>
<sequence length="415" mass="43999">MLHAVHVSRRLVAMVVVGVLLLVGLSAGGVALYLGREQTPVFTEADEAVLRQAMETVIRQRREAELTAKLSEDYENKLADLKGEMDRLTERQQIDKSTVQQALGRVLDRQEQLAKRQDLLTRIADAAKRAGFDVKMPVATPRPKKGSKSGSPSASAVPVAKPSVQLASVVDGGADGHLTPADAARIAKIEAEVNAMERAQEATIAGLTRSVASRADRIAAVLQKVGRKAPGSRSNDDAVGGPFVPLPDDPSPARFALGVKTLSSELDRLAATRRIALSLPWKAPLGNAPISSGFGARSDPFLGRPAMHTGVDFRAPMGYPVPAALGGTIVSAGWEGGYGKMVDIDAGNGIVTRYGHLSAINVKVGQKVKTGQIIGEVGSTGRSTGTHLHYEIRVNDRAIDPMTYIVPGRQIAQLL</sequence>
<accession>A0ABU0M2H9</accession>
<evidence type="ECO:0000256" key="3">
    <source>
        <dbReference type="ARBA" id="ARBA00022723"/>
    </source>
</evidence>
<reference evidence="10 11" key="1">
    <citation type="submission" date="2023-07" db="EMBL/GenBank/DDBJ databases">
        <title>Genomic Encyclopedia of Type Strains, Phase IV (KMG-IV): sequencing the most valuable type-strain genomes for metagenomic binning, comparative biology and taxonomic classification.</title>
        <authorList>
            <person name="Goeker M."/>
        </authorList>
    </citation>
    <scope>NUCLEOTIDE SEQUENCE [LARGE SCALE GENOMIC DNA]</scope>
    <source>
        <strain evidence="10 11">B1-1</strain>
    </source>
</reference>
<feature type="region of interest" description="Disordered" evidence="7">
    <location>
        <begin position="137"/>
        <end position="160"/>
    </location>
</feature>
<keyword evidence="4 10" id="KW-0378">Hydrolase</keyword>
<evidence type="ECO:0000256" key="4">
    <source>
        <dbReference type="ARBA" id="ARBA00022801"/>
    </source>
</evidence>
<evidence type="ECO:0000256" key="2">
    <source>
        <dbReference type="ARBA" id="ARBA00022670"/>
    </source>
</evidence>
<keyword evidence="5" id="KW-0862">Zinc</keyword>
<keyword evidence="6" id="KW-0482">Metalloprotease</keyword>
<name>A0ABU0M2H9_9HYPH</name>
<organism evidence="10 11">
    <name type="scientific">Kaistia geumhonensis</name>
    <dbReference type="NCBI Taxonomy" id="410839"/>
    <lineage>
        <taxon>Bacteria</taxon>
        <taxon>Pseudomonadati</taxon>
        <taxon>Pseudomonadota</taxon>
        <taxon>Alphaproteobacteria</taxon>
        <taxon>Hyphomicrobiales</taxon>
        <taxon>Kaistiaceae</taxon>
        <taxon>Kaistia</taxon>
    </lineage>
</organism>
<evidence type="ECO:0000256" key="6">
    <source>
        <dbReference type="ARBA" id="ARBA00023049"/>
    </source>
</evidence>
<keyword evidence="8" id="KW-1133">Transmembrane helix</keyword>
<comment type="caution">
    <text evidence="10">The sequence shown here is derived from an EMBL/GenBank/DDBJ whole genome shotgun (WGS) entry which is preliminary data.</text>
</comment>
<keyword evidence="8" id="KW-0812">Transmembrane</keyword>
<keyword evidence="8" id="KW-0472">Membrane</keyword>